<feature type="compositionally biased region" description="Pro residues" evidence="1">
    <location>
        <begin position="179"/>
        <end position="196"/>
    </location>
</feature>
<accession>A0A9P7GEI2</accession>
<feature type="compositionally biased region" description="Acidic residues" evidence="1">
    <location>
        <begin position="226"/>
        <end position="241"/>
    </location>
</feature>
<reference evidence="2" key="1">
    <citation type="submission" date="2021-02" db="EMBL/GenBank/DDBJ databases">
        <authorList>
            <person name="Nieuwenhuis M."/>
            <person name="Van De Peppel L.J.J."/>
        </authorList>
    </citation>
    <scope>NUCLEOTIDE SEQUENCE</scope>
    <source>
        <strain evidence="2">D49</strain>
    </source>
</reference>
<reference evidence="2" key="2">
    <citation type="submission" date="2021-10" db="EMBL/GenBank/DDBJ databases">
        <title>Phylogenomics reveals ancestral predisposition of the termite-cultivated fungus Termitomyces towards a domesticated lifestyle.</title>
        <authorList>
            <person name="Auxier B."/>
            <person name="Grum-Grzhimaylo A."/>
            <person name="Cardenas M.E."/>
            <person name="Lodge J.D."/>
            <person name="Laessoe T."/>
            <person name="Pedersen O."/>
            <person name="Smith M.E."/>
            <person name="Kuyper T.W."/>
            <person name="Franco-Molano E.A."/>
            <person name="Baroni T.J."/>
            <person name="Aanen D.K."/>
        </authorList>
    </citation>
    <scope>NUCLEOTIDE SEQUENCE</scope>
    <source>
        <strain evidence="2">D49</strain>
    </source>
</reference>
<dbReference type="AlphaFoldDB" id="A0A9P7GEI2"/>
<dbReference type="EMBL" id="JABCKI010001937">
    <property type="protein sequence ID" value="KAG5648109.1"/>
    <property type="molecule type" value="Genomic_DNA"/>
</dbReference>
<feature type="compositionally biased region" description="Basic residues" evidence="1">
    <location>
        <begin position="286"/>
        <end position="295"/>
    </location>
</feature>
<feature type="compositionally biased region" description="Acidic residues" evidence="1">
    <location>
        <begin position="252"/>
        <end position="262"/>
    </location>
</feature>
<evidence type="ECO:0000313" key="2">
    <source>
        <dbReference type="EMBL" id="KAG5648109.1"/>
    </source>
</evidence>
<feature type="compositionally biased region" description="Basic residues" evidence="1">
    <location>
        <begin position="319"/>
        <end position="334"/>
    </location>
</feature>
<protein>
    <submittedName>
        <fullName evidence="2">Uncharacterized protein</fullName>
    </submittedName>
</protein>
<proteinExistence type="predicted"/>
<feature type="non-terminal residue" evidence="2">
    <location>
        <position position="334"/>
    </location>
</feature>
<comment type="caution">
    <text evidence="2">The sequence shown here is derived from an EMBL/GenBank/DDBJ whole genome shotgun (WGS) entry which is preliminary data.</text>
</comment>
<feature type="region of interest" description="Disordered" evidence="1">
    <location>
        <begin position="163"/>
        <end position="334"/>
    </location>
</feature>
<sequence length="334" mass="36882">MSTPARSASLAVRTVGSFLESLIEAWDDFVTDLDAGDGVADQVPFLASRLKTLAGWPAVYSGIWAEEDATRVRLLEFVREKGLEEVYPSLAVAWTEKQRRKWTRCAQLHAKRPEACFEDEVPAGSRGPSMSRPSASPFVFGSRPPVLMPLLLRLVELPTPEVLPSRSQTLGTQVHKSPSPVPGPSRHPNRLPSPPPMDEDSEEPLPHENDGPAPTDEETNGRPPAESDDDIEMVDEEPEAQDEGRGPKPVAQDEDEDDDEAETASSPNKWGEKRTLEEEEEPAGRSKPRRKRSKKSVPVVEDSDAEVEVLAPAAPRETKPRKPKAKGSLIRRRF</sequence>
<feature type="compositionally biased region" description="Polar residues" evidence="1">
    <location>
        <begin position="165"/>
        <end position="176"/>
    </location>
</feature>
<evidence type="ECO:0000256" key="1">
    <source>
        <dbReference type="SAM" id="MobiDB-lite"/>
    </source>
</evidence>
<gene>
    <name evidence="2" type="ORF">H0H81_007283</name>
</gene>
<organism evidence="2 3">
    <name type="scientific">Sphagnurus paluster</name>
    <dbReference type="NCBI Taxonomy" id="117069"/>
    <lineage>
        <taxon>Eukaryota</taxon>
        <taxon>Fungi</taxon>
        <taxon>Dikarya</taxon>
        <taxon>Basidiomycota</taxon>
        <taxon>Agaricomycotina</taxon>
        <taxon>Agaricomycetes</taxon>
        <taxon>Agaricomycetidae</taxon>
        <taxon>Agaricales</taxon>
        <taxon>Tricholomatineae</taxon>
        <taxon>Lyophyllaceae</taxon>
        <taxon>Sphagnurus</taxon>
    </lineage>
</organism>
<evidence type="ECO:0000313" key="3">
    <source>
        <dbReference type="Proteomes" id="UP000717328"/>
    </source>
</evidence>
<keyword evidence="3" id="KW-1185">Reference proteome</keyword>
<dbReference type="Proteomes" id="UP000717328">
    <property type="component" value="Unassembled WGS sequence"/>
</dbReference>
<name>A0A9P7GEI2_9AGAR</name>